<keyword evidence="1" id="KW-0472">Membrane</keyword>
<dbReference type="RefSeq" id="WP_062651607.1">
    <property type="nucleotide sequence ID" value="NZ_LPUR01000011.1"/>
</dbReference>
<evidence type="ECO:0000313" key="3">
    <source>
        <dbReference type="Proteomes" id="UP000070513"/>
    </source>
</evidence>
<gene>
    <name evidence="2" type="ORF">AU378_12545</name>
</gene>
<comment type="caution">
    <text evidence="2">The sequence shown here is derived from an EMBL/GenBank/DDBJ whole genome shotgun (WGS) entry which is preliminary data.</text>
</comment>
<dbReference type="EMBL" id="LPUR01000011">
    <property type="protein sequence ID" value="KXH83240.1"/>
    <property type="molecule type" value="Genomic_DNA"/>
</dbReference>
<dbReference type="Proteomes" id="UP000070513">
    <property type="component" value="Unassembled WGS sequence"/>
</dbReference>
<dbReference type="OrthoDB" id="9904768at2"/>
<dbReference type="AlphaFoldDB" id="A0A135WE89"/>
<accession>A0A135WE89</accession>
<keyword evidence="1" id="KW-1133">Transmembrane helix</keyword>
<feature type="transmembrane region" description="Helical" evidence="1">
    <location>
        <begin position="18"/>
        <end position="37"/>
    </location>
</feature>
<feature type="transmembrane region" description="Helical" evidence="1">
    <location>
        <begin position="80"/>
        <end position="99"/>
    </location>
</feature>
<sequence>MIGILDIISSKRVNKQAIVTKFLMVSIPLAHLGTYFIDNNQNAQYKAKKCRENIMKGYALTSFPFVAILLFFLWDKFDIPIIPIFTLYCMAIFLFSFFYNSDPSDEERRERLLYEKAITLNALPEYLIYEEQIKIRDTIIEKLKSNLKDPHLNWIENIKLNHYDYYSLPLYFALIGYHKEIENSNENKSLYLKLKSEYSLEVQKAKVPLHEKIKQEKQKKIGKKL</sequence>
<keyword evidence="1" id="KW-0812">Transmembrane</keyword>
<organism evidence="2 3">
    <name type="scientific">Chryseobacterium kwangjuense</name>
    <dbReference type="NCBI Taxonomy" id="267125"/>
    <lineage>
        <taxon>Bacteria</taxon>
        <taxon>Pseudomonadati</taxon>
        <taxon>Bacteroidota</taxon>
        <taxon>Flavobacteriia</taxon>
        <taxon>Flavobacteriales</taxon>
        <taxon>Weeksellaceae</taxon>
        <taxon>Chryseobacterium group</taxon>
        <taxon>Chryseobacterium</taxon>
    </lineage>
</organism>
<reference evidence="2 3" key="2">
    <citation type="journal article" date="2016" name="Genome Announc.">
        <title>Draft Genome Sequence of a Biocontrol Rhizobacterium, Chryseobacterium kwangjuense Strain KJ1R5, Isolated from Pepper (Capsicum annuum).</title>
        <authorList>
            <person name="Jeong J.J."/>
            <person name="Park H."/>
            <person name="Park B.H."/>
            <person name="Mannaa M."/>
            <person name="Sang M.K."/>
            <person name="Choi I.G."/>
            <person name="Kim K.D."/>
        </authorList>
    </citation>
    <scope>NUCLEOTIDE SEQUENCE [LARGE SCALE GENOMIC DNA]</scope>
    <source>
        <strain evidence="2 3">KJ1R5</strain>
    </source>
</reference>
<proteinExistence type="predicted"/>
<feature type="transmembrane region" description="Helical" evidence="1">
    <location>
        <begin position="57"/>
        <end position="74"/>
    </location>
</feature>
<name>A0A135WE89_9FLAO</name>
<evidence type="ECO:0000313" key="2">
    <source>
        <dbReference type="EMBL" id="KXH83240.1"/>
    </source>
</evidence>
<reference evidence="3" key="1">
    <citation type="submission" date="2015-12" db="EMBL/GenBank/DDBJ databases">
        <title>Genome sequence of a biocontrol rhizobacterium Chryseobacterium kwangjuense strain KJ1R5 isolated from pepper (Capsicum annuum L.).</title>
        <authorList>
            <person name="Jeong J.-J."/>
            <person name="Park H."/>
            <person name="Mannaa M."/>
            <person name="Sang M.K."/>
            <person name="Choi I.-G."/>
            <person name="Kim K.D."/>
        </authorList>
    </citation>
    <scope>NUCLEOTIDE SEQUENCE [LARGE SCALE GENOMIC DNA]</scope>
    <source>
        <strain evidence="3">KJ1R5</strain>
    </source>
</reference>
<evidence type="ECO:0000256" key="1">
    <source>
        <dbReference type="SAM" id="Phobius"/>
    </source>
</evidence>
<protein>
    <submittedName>
        <fullName evidence="2">Uncharacterized protein</fullName>
    </submittedName>
</protein>